<feature type="compositionally biased region" description="Basic and acidic residues" evidence="4">
    <location>
        <begin position="1061"/>
        <end position="1073"/>
    </location>
</feature>
<protein>
    <submittedName>
        <fullName evidence="5">TPR-like protein</fullName>
    </submittedName>
</protein>
<dbReference type="PANTHER" id="PTHR14027">
    <property type="entry name" value="RNA POLYMERASE-ASSOCIATED PROTEIN CTR9"/>
    <property type="match status" value="1"/>
</dbReference>
<feature type="compositionally biased region" description="Basic and acidic residues" evidence="4">
    <location>
        <begin position="1101"/>
        <end position="1119"/>
    </location>
</feature>
<accession>A0A1Y1WC11</accession>
<dbReference type="InterPro" id="IPR011990">
    <property type="entry name" value="TPR-like_helical_dom_sf"/>
</dbReference>
<dbReference type="Proteomes" id="UP000193922">
    <property type="component" value="Unassembled WGS sequence"/>
</dbReference>
<name>A0A1Y1WC11_9FUNG</name>
<dbReference type="Gene3D" id="1.25.40.10">
    <property type="entry name" value="Tetratricopeptide repeat domain"/>
    <property type="match status" value="3"/>
</dbReference>
<dbReference type="SUPFAM" id="SSF48452">
    <property type="entry name" value="TPR-like"/>
    <property type="match status" value="2"/>
</dbReference>
<keyword evidence="1" id="KW-0677">Repeat</keyword>
<dbReference type="SMART" id="SM00028">
    <property type="entry name" value="TPR"/>
    <property type="match status" value="6"/>
</dbReference>
<keyword evidence="6" id="KW-1185">Reference proteome</keyword>
<dbReference type="GO" id="GO:0006355">
    <property type="term" value="P:regulation of DNA-templated transcription"/>
    <property type="evidence" value="ECO:0007669"/>
    <property type="project" value="InterPro"/>
</dbReference>
<evidence type="ECO:0000313" key="6">
    <source>
        <dbReference type="Proteomes" id="UP000193922"/>
    </source>
</evidence>
<dbReference type="AlphaFoldDB" id="A0A1Y1WC11"/>
<feature type="compositionally biased region" description="Basic and acidic residues" evidence="4">
    <location>
        <begin position="821"/>
        <end position="847"/>
    </location>
</feature>
<dbReference type="RefSeq" id="XP_040744582.1">
    <property type="nucleotide sequence ID" value="XM_040890223.1"/>
</dbReference>
<dbReference type="OrthoDB" id="343875at2759"/>
<evidence type="ECO:0000256" key="3">
    <source>
        <dbReference type="PROSITE-ProRule" id="PRU00339"/>
    </source>
</evidence>
<dbReference type="GO" id="GO:0016593">
    <property type="term" value="C:Cdc73/Paf1 complex"/>
    <property type="evidence" value="ECO:0007669"/>
    <property type="project" value="TreeGrafter"/>
</dbReference>
<feature type="repeat" description="TPR" evidence="3">
    <location>
        <begin position="151"/>
        <end position="184"/>
    </location>
</feature>
<dbReference type="InterPro" id="IPR019734">
    <property type="entry name" value="TPR_rpt"/>
</dbReference>
<reference evidence="5 6" key="1">
    <citation type="submission" date="2016-07" db="EMBL/GenBank/DDBJ databases">
        <title>Pervasive Adenine N6-methylation of Active Genes in Fungi.</title>
        <authorList>
            <consortium name="DOE Joint Genome Institute"/>
            <person name="Mondo S.J."/>
            <person name="Dannebaum R.O."/>
            <person name="Kuo R.C."/>
            <person name="Labutti K."/>
            <person name="Haridas S."/>
            <person name="Kuo A."/>
            <person name="Salamov A."/>
            <person name="Ahrendt S.R."/>
            <person name="Lipzen A."/>
            <person name="Sullivan W."/>
            <person name="Andreopoulos W.B."/>
            <person name="Clum A."/>
            <person name="Lindquist E."/>
            <person name="Daum C."/>
            <person name="Ramamoorthy G.K."/>
            <person name="Gryganskyi A."/>
            <person name="Culley D."/>
            <person name="Magnuson J.K."/>
            <person name="James T.Y."/>
            <person name="O'Malley M.A."/>
            <person name="Stajich J.E."/>
            <person name="Spatafora J.W."/>
            <person name="Visel A."/>
            <person name="Grigoriev I.V."/>
        </authorList>
    </citation>
    <scope>NUCLEOTIDE SEQUENCE [LARGE SCALE GENOMIC DNA]</scope>
    <source>
        <strain evidence="5 6">ATCC 12442</strain>
    </source>
</reference>
<organism evidence="5 6">
    <name type="scientific">Linderina pennispora</name>
    <dbReference type="NCBI Taxonomy" id="61395"/>
    <lineage>
        <taxon>Eukaryota</taxon>
        <taxon>Fungi</taxon>
        <taxon>Fungi incertae sedis</taxon>
        <taxon>Zoopagomycota</taxon>
        <taxon>Kickxellomycotina</taxon>
        <taxon>Kickxellomycetes</taxon>
        <taxon>Kickxellales</taxon>
        <taxon>Kickxellaceae</taxon>
        <taxon>Linderina</taxon>
    </lineage>
</organism>
<dbReference type="EMBL" id="MCFD01000004">
    <property type="protein sequence ID" value="ORX71067.1"/>
    <property type="molecule type" value="Genomic_DNA"/>
</dbReference>
<evidence type="ECO:0000313" key="5">
    <source>
        <dbReference type="EMBL" id="ORX71067.1"/>
    </source>
</evidence>
<evidence type="ECO:0000256" key="2">
    <source>
        <dbReference type="ARBA" id="ARBA00022803"/>
    </source>
</evidence>
<dbReference type="PANTHER" id="PTHR14027:SF2">
    <property type="entry name" value="RNA POLYMERASE-ASSOCIATED PROTEIN CTR9 HOMOLOG"/>
    <property type="match status" value="1"/>
</dbReference>
<gene>
    <name evidence="5" type="ORF">DL89DRAFT_291666</name>
</gene>
<dbReference type="GO" id="GO:0000993">
    <property type="term" value="F:RNA polymerase II complex binding"/>
    <property type="evidence" value="ECO:0007669"/>
    <property type="project" value="TreeGrafter"/>
</dbReference>
<dbReference type="Pfam" id="PF13432">
    <property type="entry name" value="TPR_16"/>
    <property type="match status" value="2"/>
</dbReference>
<feature type="repeat" description="TPR" evidence="3">
    <location>
        <begin position="303"/>
        <end position="336"/>
    </location>
</feature>
<comment type="caution">
    <text evidence="5">The sequence shown here is derived from an EMBL/GenBank/DDBJ whole genome shotgun (WGS) entry which is preliminary data.</text>
</comment>
<feature type="region of interest" description="Disordered" evidence="4">
    <location>
        <begin position="992"/>
        <end position="1125"/>
    </location>
</feature>
<dbReference type="Pfam" id="PF13176">
    <property type="entry name" value="TPR_7"/>
    <property type="match status" value="1"/>
</dbReference>
<feature type="region of interest" description="Disordered" evidence="4">
    <location>
        <begin position="812"/>
        <end position="847"/>
    </location>
</feature>
<dbReference type="STRING" id="61395.A0A1Y1WC11"/>
<proteinExistence type="predicted"/>
<evidence type="ECO:0000256" key="4">
    <source>
        <dbReference type="SAM" id="MobiDB-lite"/>
    </source>
</evidence>
<feature type="compositionally biased region" description="Basic and acidic residues" evidence="4">
    <location>
        <begin position="1033"/>
        <end position="1046"/>
    </location>
</feature>
<sequence>MAERRFVEVPIHNTNDVVEIECTNLDTSGSEMCSILDTEKAAMPFYSRFALEYYKQGKTEDAITVLKGGLAKARANDLTSKVPLLNLLAGISVQKAKVATVSGTATERDIQLQMAATLLTESEKISREDPRTPDQALQQFNLALRLNPTCVASLLGKARVLFSKRQFQTALGIYQRVLTLRPNDKPDPRIGIALCLMKLGHAKDARRALERAIEVDEQAVAPYVLLATMDLNAAKRLMDPRLNAQLDAGKLEEALAEGGSLLNSAMAQLEAGIRAAAGECGSADATRRPARALKTADTLAIQAEAHFQVARAHHAMRRFDLAFDAYQKSLQHNEQHALARAPDMSSAEATFQRVLEKHPKCVEVLRALGYLHARLPNNKAKAVEYYEKEMQAVADEAAEQAKRQGSDGDVAAWFDDANLFLEAGLLYEATSARKARKAYSMAAAILQRQGTGDQLPELWSNLGALRQLAGDDRELIFAEYDNAVQKCTALLESARARLGDKSGGRAAHDVQRLEGTLTTVTYNTARFYEHCGLWDRAEALYQRILQATPAYHDARLRLAHIAYYARANSSDALALLADATANDGKRALVWLLKGGIELQRKNVQDARRAYEHVLKDIAKHDVYALTRAPANEPRDSPKHKKLRDVAAMSYKRALEFFDKCLQLDQSCAMAAHGAAIAMAERGDPARARTVFQDIPEPSATELPFADVPVSSDVLLWATVNVAHVHVETGNYRQAVLAYEATIDGSRFIVKALEPADAPALANTPERLTKAESHERRRVQRDLHLYLATKDVATMRTALTEIRNLCSAQDIQLPEDAEGAEETSKSEEAKDPEDAKKSEPASRLQPEDSHILFDQALIEQAVAQMVSEQPETQRTLADIDFSTAALTHSTRAFTFLAAYGKPPKAPHAHPRATFGKSLATKLERKRTEQEVFERERQQHLDEWRRKQEREQSQRRDQEERQRREMLEREARMLRETEQRNAVLRQEMADAALRAATEAPKARARKQKDDGFISDTDDAEPVARAPASKPRKRKPHDEDVVDAEKLFPDARPVSKKALKSKKQRLEDAKADDYGKYKSKAIITDSDDDLDNDTLSGRPGDVTPEPRDSPMPSHDARPKAIIDSDDEA</sequence>
<dbReference type="InterPro" id="IPR031101">
    <property type="entry name" value="Ctr9"/>
</dbReference>
<dbReference type="PROSITE" id="PS50005">
    <property type="entry name" value="TPR"/>
    <property type="match status" value="2"/>
</dbReference>
<evidence type="ECO:0000256" key="1">
    <source>
        <dbReference type="ARBA" id="ARBA00022737"/>
    </source>
</evidence>
<keyword evidence="2 3" id="KW-0802">TPR repeat</keyword>
<dbReference type="GeneID" id="63806871"/>
<feature type="compositionally biased region" description="Basic residues" evidence="4">
    <location>
        <begin position="1051"/>
        <end position="1060"/>
    </location>
</feature>
<dbReference type="GO" id="GO:0006368">
    <property type="term" value="P:transcription elongation by RNA polymerase II"/>
    <property type="evidence" value="ECO:0007669"/>
    <property type="project" value="TreeGrafter"/>
</dbReference>
<dbReference type="Pfam" id="PF14559">
    <property type="entry name" value="TPR_19"/>
    <property type="match status" value="1"/>
</dbReference>
<feature type="region of interest" description="Disordered" evidence="4">
    <location>
        <begin position="924"/>
        <end position="962"/>
    </location>
</feature>